<evidence type="ECO:0000313" key="2">
    <source>
        <dbReference type="EMBL" id="KAE9264421.1"/>
    </source>
</evidence>
<feature type="chain" id="PRO_5025603221" description="Secreted protein" evidence="1">
    <location>
        <begin position="22"/>
        <end position="78"/>
    </location>
</feature>
<feature type="signal peptide" evidence="1">
    <location>
        <begin position="1"/>
        <end position="21"/>
    </location>
</feature>
<evidence type="ECO:0008006" key="4">
    <source>
        <dbReference type="Google" id="ProtNLM"/>
    </source>
</evidence>
<comment type="caution">
    <text evidence="2">The sequence shown here is derived from an EMBL/GenBank/DDBJ whole genome shotgun (WGS) entry which is preliminary data.</text>
</comment>
<organism evidence="2 3">
    <name type="scientific">Phytophthora rubi</name>
    <dbReference type="NCBI Taxonomy" id="129364"/>
    <lineage>
        <taxon>Eukaryota</taxon>
        <taxon>Sar</taxon>
        <taxon>Stramenopiles</taxon>
        <taxon>Oomycota</taxon>
        <taxon>Peronosporomycetes</taxon>
        <taxon>Peronosporales</taxon>
        <taxon>Peronosporaceae</taxon>
        <taxon>Phytophthora</taxon>
    </lineage>
</organism>
<accession>A0A6A4AXE7</accession>
<gene>
    <name evidence="2" type="ORF">PR003_g32809</name>
</gene>
<evidence type="ECO:0000256" key="1">
    <source>
        <dbReference type="SAM" id="SignalP"/>
    </source>
</evidence>
<proteinExistence type="predicted"/>
<evidence type="ECO:0000313" key="3">
    <source>
        <dbReference type="Proteomes" id="UP000434957"/>
    </source>
</evidence>
<dbReference type="AlphaFoldDB" id="A0A6A4AXE7"/>
<keyword evidence="3" id="KW-1185">Reference proteome</keyword>
<reference evidence="2 3" key="1">
    <citation type="submission" date="2018-08" db="EMBL/GenBank/DDBJ databases">
        <title>Genomic investigation of the strawberry pathogen Phytophthora fragariae indicates pathogenicity is determined by transcriptional variation in three key races.</title>
        <authorList>
            <person name="Adams T.M."/>
            <person name="Armitage A.D."/>
            <person name="Sobczyk M.K."/>
            <person name="Bates H.J."/>
            <person name="Dunwell J.M."/>
            <person name="Nellist C.F."/>
            <person name="Harrison R.J."/>
        </authorList>
    </citation>
    <scope>NUCLEOTIDE SEQUENCE [LARGE SCALE GENOMIC DNA]</scope>
    <source>
        <strain evidence="2 3">SCRP333</strain>
    </source>
</reference>
<name>A0A6A4AXE7_9STRA</name>
<sequence length="78" mass="8589">MGYYRLHLFALFVLRCSRVRCSLDSPVTRAWPTVALSVKAGPTQPRLFSATCNTLCTRCFLLNGVSAPLQHDTPGAHP</sequence>
<keyword evidence="1" id="KW-0732">Signal</keyword>
<protein>
    <recommendedName>
        <fullName evidence="4">Secreted protein</fullName>
    </recommendedName>
</protein>
<dbReference type="EMBL" id="QXFT01008417">
    <property type="protein sequence ID" value="KAE9264421.1"/>
    <property type="molecule type" value="Genomic_DNA"/>
</dbReference>
<dbReference type="Proteomes" id="UP000434957">
    <property type="component" value="Unassembled WGS sequence"/>
</dbReference>